<dbReference type="InterPro" id="IPR007712">
    <property type="entry name" value="RelE/ParE_toxin"/>
</dbReference>
<dbReference type="AlphaFoldDB" id="A0AA37J0A6"/>
<name>A0AA37J0A6_9FIRM</name>
<proteinExistence type="inferred from homology"/>
<dbReference type="GO" id="GO:0004521">
    <property type="term" value="F:RNA endonuclease activity"/>
    <property type="evidence" value="ECO:0007669"/>
    <property type="project" value="TreeGrafter"/>
</dbReference>
<keyword evidence="1" id="KW-1277">Toxin-antitoxin system</keyword>
<dbReference type="RefSeq" id="WP_238317086.1">
    <property type="nucleotide sequence ID" value="NZ_BQKV01000053.1"/>
</dbReference>
<evidence type="ECO:0000256" key="2">
    <source>
        <dbReference type="ARBA" id="ARBA00061366"/>
    </source>
</evidence>
<dbReference type="PIRSF" id="PIRSF006156">
    <property type="entry name" value="YafQ"/>
    <property type="match status" value="1"/>
</dbReference>
<accession>A0AA37J0A6</accession>
<evidence type="ECO:0000256" key="1">
    <source>
        <dbReference type="ARBA" id="ARBA00022649"/>
    </source>
</evidence>
<dbReference type="Proteomes" id="UP001055185">
    <property type="component" value="Unassembled WGS sequence"/>
</dbReference>
<protein>
    <submittedName>
        <fullName evidence="4">Addiction module toxin, RelE/StbE family</fullName>
    </submittedName>
</protein>
<dbReference type="NCBIfam" id="TIGR02385">
    <property type="entry name" value="RelE_StbE"/>
    <property type="match status" value="1"/>
</dbReference>
<sequence length="90" mass="10817">MLEVRYSTKFKKDFKTCVKRHYRMERLQQVIDTLRIPEPLPPKNSDHNLSGNYSGYRECHVEPDWLLIYRQEAEELLLYRTGTHADLFGM</sequence>
<dbReference type="GO" id="GO:0006415">
    <property type="term" value="P:translational termination"/>
    <property type="evidence" value="ECO:0007669"/>
    <property type="project" value="TreeGrafter"/>
</dbReference>
<dbReference type="FunFam" id="3.30.2310.20:FF:000003">
    <property type="entry name" value="Type II toxin-antitoxin system YafQ family toxin"/>
    <property type="match status" value="1"/>
</dbReference>
<dbReference type="InterPro" id="IPR004386">
    <property type="entry name" value="Toxin_YafQ-like"/>
</dbReference>
<dbReference type="SUPFAM" id="SSF143011">
    <property type="entry name" value="RelE-like"/>
    <property type="match status" value="1"/>
</dbReference>
<organism evidence="4 5">
    <name type="scientific">Faecalibacterium gallinarum</name>
    <dbReference type="NCBI Taxonomy" id="2903556"/>
    <lineage>
        <taxon>Bacteria</taxon>
        <taxon>Bacillati</taxon>
        <taxon>Bacillota</taxon>
        <taxon>Clostridia</taxon>
        <taxon>Eubacteriales</taxon>
        <taxon>Oscillospiraceae</taxon>
        <taxon>Faecalibacterium</taxon>
    </lineage>
</organism>
<comment type="similarity">
    <text evidence="2">Belongs to the RelE toxin family. YafQ subfamily.</text>
</comment>
<dbReference type="PANTHER" id="PTHR40588">
    <property type="entry name" value="MRNA INTERFERASE TOXIN YAFQ"/>
    <property type="match status" value="1"/>
</dbReference>
<dbReference type="EMBL" id="BQKV01000053">
    <property type="protein sequence ID" value="GJN64902.1"/>
    <property type="molecule type" value="Genomic_DNA"/>
</dbReference>
<comment type="caution">
    <text evidence="4">The sequence shown here is derived from an EMBL/GenBank/DDBJ whole genome shotgun (WGS) entry which is preliminary data.</text>
</comment>
<dbReference type="InterPro" id="IPR035093">
    <property type="entry name" value="RelE/ParE_toxin_dom_sf"/>
</dbReference>
<evidence type="ECO:0000256" key="3">
    <source>
        <dbReference type="PIRSR" id="PIRSR006156-1"/>
    </source>
</evidence>
<feature type="active site" description="Proton donor" evidence="3">
    <location>
        <position position="84"/>
    </location>
</feature>
<dbReference type="Pfam" id="PF15738">
    <property type="entry name" value="YafQ_toxin"/>
    <property type="match status" value="1"/>
</dbReference>
<evidence type="ECO:0000313" key="5">
    <source>
        <dbReference type="Proteomes" id="UP001055185"/>
    </source>
</evidence>
<dbReference type="PANTHER" id="PTHR40588:SF1">
    <property type="entry name" value="MRNA INTERFERASE TOXIN YAFQ"/>
    <property type="match status" value="1"/>
</dbReference>
<dbReference type="GO" id="GO:0006402">
    <property type="term" value="P:mRNA catabolic process"/>
    <property type="evidence" value="ECO:0007669"/>
    <property type="project" value="TreeGrafter"/>
</dbReference>
<reference evidence="4" key="1">
    <citation type="journal article" date="2022" name="Int. J. Syst. Evol. Microbiol.">
        <title>Genome-based, phenotypic and chemotaxonomic classification of Faecalibacterium strains: proposal of three novel species Faecalibacterium duncaniae sp. nov., Faecalibacterium hattorii sp. nov. and Faecalibacterium gallinarum sp. nov. .</title>
        <authorList>
            <person name="Sakamoto M."/>
            <person name="Sakurai N."/>
            <person name="Tanno H."/>
            <person name="Iino T."/>
            <person name="Ohkuma M."/>
            <person name="Endo A."/>
        </authorList>
    </citation>
    <scope>NUCLEOTIDE SEQUENCE</scope>
    <source>
        <strain evidence="4">JCM 17207</strain>
    </source>
</reference>
<evidence type="ECO:0000313" key="4">
    <source>
        <dbReference type="EMBL" id="GJN64902.1"/>
    </source>
</evidence>
<dbReference type="Gene3D" id="3.30.2310.20">
    <property type="entry name" value="RelE-like"/>
    <property type="match status" value="1"/>
</dbReference>
<gene>
    <name evidence="4" type="ORF">JCM17207_15270</name>
</gene>
<keyword evidence="5" id="KW-1185">Reference proteome</keyword>